<accession>A0ABT2X8Z3</accession>
<protein>
    <recommendedName>
        <fullName evidence="3">Lipoprotein</fullName>
    </recommendedName>
</protein>
<comment type="caution">
    <text evidence="1">The sequence shown here is derived from an EMBL/GenBank/DDBJ whole genome shotgun (WGS) entry which is preliminary data.</text>
</comment>
<dbReference type="Proteomes" id="UP001209535">
    <property type="component" value="Unassembled WGS sequence"/>
</dbReference>
<gene>
    <name evidence="1" type="ORF">OEZ60_19705</name>
</gene>
<name>A0ABT2X8Z3_9RHOB</name>
<dbReference type="RefSeq" id="WP_263340018.1">
    <property type="nucleotide sequence ID" value="NZ_JAOVQO010000023.1"/>
</dbReference>
<sequence>MRARPLLCLALLLAACGTPQERCIQSATREMRTLDRLIAETEATLARGYGYETREVVRHVWTRCDDFIPGYGPHPYRRMCFEPVFHTVKEPVAIDPAAEARKLDGLKTRRAELAARAAPAIEACKVEHPE</sequence>
<dbReference type="EMBL" id="JAOVQO010000023">
    <property type="protein sequence ID" value="MCU9850219.1"/>
    <property type="molecule type" value="Genomic_DNA"/>
</dbReference>
<organism evidence="1 2">
    <name type="scientific">Albidovulum salinarum</name>
    <dbReference type="NCBI Taxonomy" id="2984153"/>
    <lineage>
        <taxon>Bacteria</taxon>
        <taxon>Pseudomonadati</taxon>
        <taxon>Pseudomonadota</taxon>
        <taxon>Alphaproteobacteria</taxon>
        <taxon>Rhodobacterales</taxon>
        <taxon>Paracoccaceae</taxon>
        <taxon>Albidovulum</taxon>
    </lineage>
</organism>
<evidence type="ECO:0000313" key="2">
    <source>
        <dbReference type="Proteomes" id="UP001209535"/>
    </source>
</evidence>
<dbReference type="PROSITE" id="PS51257">
    <property type="entry name" value="PROKAR_LIPOPROTEIN"/>
    <property type="match status" value="1"/>
</dbReference>
<evidence type="ECO:0008006" key="3">
    <source>
        <dbReference type="Google" id="ProtNLM"/>
    </source>
</evidence>
<evidence type="ECO:0000313" key="1">
    <source>
        <dbReference type="EMBL" id="MCU9850219.1"/>
    </source>
</evidence>
<keyword evidence="2" id="KW-1185">Reference proteome</keyword>
<proteinExistence type="predicted"/>
<reference evidence="1 2" key="1">
    <citation type="submission" date="2022-10" db="EMBL/GenBank/DDBJ databases">
        <title>Defluviimonas sp. nov., isolated from ocean surface sediments.</title>
        <authorList>
            <person name="He W."/>
            <person name="Wang L."/>
            <person name="Zhang D.-F."/>
        </authorList>
    </citation>
    <scope>NUCLEOTIDE SEQUENCE [LARGE SCALE GENOMIC DNA]</scope>
    <source>
        <strain evidence="1 2">WL0024</strain>
    </source>
</reference>